<feature type="domain" description="Integrase catalytic" evidence="3">
    <location>
        <begin position="48"/>
        <end position="142"/>
    </location>
</feature>
<evidence type="ECO:0000259" key="3">
    <source>
        <dbReference type="PROSITE" id="PS50994"/>
    </source>
</evidence>
<reference evidence="4 5" key="1">
    <citation type="submission" date="2017-06" db="EMBL/GenBank/DDBJ databases">
        <title>Complete genome of Francisella halioticida.</title>
        <authorList>
            <person name="Sjodin A."/>
        </authorList>
    </citation>
    <scope>NUCLEOTIDE SEQUENCE [LARGE SCALE GENOMIC DNA]</scope>
    <source>
        <strain evidence="4 5">DSM 23729</strain>
    </source>
</reference>
<dbReference type="InterPro" id="IPR050900">
    <property type="entry name" value="Transposase_IS3/IS150/IS904"/>
</dbReference>
<evidence type="ECO:0000256" key="2">
    <source>
        <dbReference type="ARBA" id="ARBA00043964"/>
    </source>
</evidence>
<dbReference type="InterPro" id="IPR001584">
    <property type="entry name" value="Integrase_cat-core"/>
</dbReference>
<dbReference type="PANTHER" id="PTHR46889:SF6">
    <property type="entry name" value="TRANSPOSASE INSF FOR INSERTION SEQUENCE IS3B"/>
    <property type="match status" value="1"/>
</dbReference>
<evidence type="ECO:0000256" key="1">
    <source>
        <dbReference type="ARBA" id="ARBA00037276"/>
    </source>
</evidence>
<keyword evidence="5" id="KW-1185">Reference proteome</keyword>
<proteinExistence type="inferred from homology"/>
<accession>A0ABN5AYW4</accession>
<dbReference type="SUPFAM" id="SSF53098">
    <property type="entry name" value="Ribonuclease H-like"/>
    <property type="match status" value="1"/>
</dbReference>
<comment type="similarity">
    <text evidence="2">Belongs to the transposase IS3/IS150/IS904 family.</text>
</comment>
<dbReference type="InterPro" id="IPR036397">
    <property type="entry name" value="RNaseH_sf"/>
</dbReference>
<dbReference type="Pfam" id="PF00665">
    <property type="entry name" value="rve"/>
    <property type="match status" value="1"/>
</dbReference>
<protein>
    <recommendedName>
        <fullName evidence="3">Integrase catalytic domain-containing protein</fullName>
    </recommendedName>
</protein>
<dbReference type="PANTHER" id="PTHR46889">
    <property type="entry name" value="TRANSPOSASE INSF FOR INSERTION SEQUENCE IS3B-RELATED"/>
    <property type="match status" value="1"/>
</dbReference>
<dbReference type="Proteomes" id="UP000249910">
    <property type="component" value="Chromosome"/>
</dbReference>
<dbReference type="Gene3D" id="3.30.420.10">
    <property type="entry name" value="Ribonuclease H-like superfamily/Ribonuclease H"/>
    <property type="match status" value="1"/>
</dbReference>
<sequence>MGWKVTQPRVSKRMKLLGLHAKAARKHKKTTDSNHNKHVYDNLLEQNFTALSVNHRWVTDITYVPTQEGWLYLCVIIDLFSRSVIGWAMDSKMKADLVCNALNMAFFRRNFPSGVIIHSDKGSQYCSKQYQDIIKEPGYYQV</sequence>
<name>A0ABN5AYW4_9GAMM</name>
<dbReference type="EMBL" id="CP022132">
    <property type="protein sequence ID" value="ASG69056.1"/>
    <property type="molecule type" value="Genomic_DNA"/>
</dbReference>
<dbReference type="InterPro" id="IPR048020">
    <property type="entry name" value="Transpos_IS3"/>
</dbReference>
<organism evidence="4 5">
    <name type="scientific">Francisella halioticida</name>
    <dbReference type="NCBI Taxonomy" id="549298"/>
    <lineage>
        <taxon>Bacteria</taxon>
        <taxon>Pseudomonadati</taxon>
        <taxon>Pseudomonadota</taxon>
        <taxon>Gammaproteobacteria</taxon>
        <taxon>Thiotrichales</taxon>
        <taxon>Francisellaceae</taxon>
        <taxon>Francisella</taxon>
    </lineage>
</organism>
<dbReference type="RefSeq" id="WP_088773496.1">
    <property type="nucleotide sequence ID" value="NZ_CP022132.1"/>
</dbReference>
<comment type="function">
    <text evidence="1">Involved in the transposition of the insertion sequence IS3.</text>
</comment>
<gene>
    <name evidence="4" type="ORF">CDV26_09920</name>
</gene>
<dbReference type="NCBIfam" id="NF033516">
    <property type="entry name" value="transpos_IS3"/>
    <property type="match status" value="1"/>
</dbReference>
<evidence type="ECO:0000313" key="4">
    <source>
        <dbReference type="EMBL" id="ASG69056.1"/>
    </source>
</evidence>
<dbReference type="PROSITE" id="PS50994">
    <property type="entry name" value="INTEGRASE"/>
    <property type="match status" value="1"/>
</dbReference>
<dbReference type="InterPro" id="IPR012337">
    <property type="entry name" value="RNaseH-like_sf"/>
</dbReference>
<evidence type="ECO:0000313" key="5">
    <source>
        <dbReference type="Proteomes" id="UP000249910"/>
    </source>
</evidence>